<evidence type="ECO:0000256" key="2">
    <source>
        <dbReference type="ARBA" id="ARBA00022475"/>
    </source>
</evidence>
<keyword evidence="2" id="KW-1003">Cell membrane</keyword>
<gene>
    <name evidence="7" type="ORF">SAMN05216323_105424</name>
</gene>
<keyword evidence="8" id="KW-1185">Reference proteome</keyword>
<dbReference type="OrthoDB" id="1493331at2"/>
<feature type="transmembrane region" description="Helical" evidence="6">
    <location>
        <begin position="89"/>
        <end position="112"/>
    </location>
</feature>
<name>A0A1G6PRK3_9BACT</name>
<feature type="transmembrane region" description="Helical" evidence="6">
    <location>
        <begin position="323"/>
        <end position="345"/>
    </location>
</feature>
<feature type="transmembrane region" description="Helical" evidence="6">
    <location>
        <begin position="45"/>
        <end position="69"/>
    </location>
</feature>
<dbReference type="STRING" id="1640674.SAMN05216323_105424"/>
<evidence type="ECO:0000313" key="7">
    <source>
        <dbReference type="EMBL" id="SDC82783.1"/>
    </source>
</evidence>
<reference evidence="7 8" key="1">
    <citation type="submission" date="2016-09" db="EMBL/GenBank/DDBJ databases">
        <authorList>
            <person name="Capua I."/>
            <person name="De Benedictis P."/>
            <person name="Joannis T."/>
            <person name="Lombin L.H."/>
            <person name="Cattoli G."/>
        </authorList>
    </citation>
    <scope>NUCLEOTIDE SEQUENCE [LARGE SCALE GENOMIC DNA]</scope>
    <source>
        <strain evidence="7 8">A7P-90m</strain>
    </source>
</reference>
<dbReference type="AlphaFoldDB" id="A0A1G6PRK3"/>
<comment type="subcellular location">
    <subcellularLocation>
        <location evidence="1">Cell membrane</location>
        <topology evidence="1">Multi-pass membrane protein</topology>
    </subcellularLocation>
</comment>
<evidence type="ECO:0000313" key="8">
    <source>
        <dbReference type="Proteomes" id="UP000199452"/>
    </source>
</evidence>
<dbReference type="EMBL" id="FMYP01000054">
    <property type="protein sequence ID" value="SDC82783.1"/>
    <property type="molecule type" value="Genomic_DNA"/>
</dbReference>
<evidence type="ECO:0008006" key="9">
    <source>
        <dbReference type="Google" id="ProtNLM"/>
    </source>
</evidence>
<evidence type="ECO:0000256" key="4">
    <source>
        <dbReference type="ARBA" id="ARBA00022989"/>
    </source>
</evidence>
<keyword evidence="5 6" id="KW-0472">Membrane</keyword>
<dbReference type="Proteomes" id="UP000199452">
    <property type="component" value="Unassembled WGS sequence"/>
</dbReference>
<keyword evidence="4 6" id="KW-1133">Transmembrane helix</keyword>
<dbReference type="GO" id="GO:0005886">
    <property type="term" value="C:plasma membrane"/>
    <property type="evidence" value="ECO:0007669"/>
    <property type="project" value="UniProtKB-SubCell"/>
</dbReference>
<feature type="transmembrane region" description="Helical" evidence="6">
    <location>
        <begin position="235"/>
        <end position="255"/>
    </location>
</feature>
<keyword evidence="3 6" id="KW-0812">Transmembrane</keyword>
<evidence type="ECO:0000256" key="5">
    <source>
        <dbReference type="ARBA" id="ARBA00023136"/>
    </source>
</evidence>
<proteinExistence type="predicted"/>
<dbReference type="NCBIfam" id="TIGR00374">
    <property type="entry name" value="flippase-like domain"/>
    <property type="match status" value="1"/>
</dbReference>
<dbReference type="PANTHER" id="PTHR37693">
    <property type="entry name" value="PHOSPHATIDYLGLYCEROL LYSYLTRANSFERASE"/>
    <property type="match status" value="1"/>
</dbReference>
<evidence type="ECO:0000256" key="1">
    <source>
        <dbReference type="ARBA" id="ARBA00004651"/>
    </source>
</evidence>
<dbReference type="RefSeq" id="WP_092439682.1">
    <property type="nucleotide sequence ID" value="NZ_FMYP01000054.1"/>
</dbReference>
<dbReference type="InterPro" id="IPR022791">
    <property type="entry name" value="L-PG_synthase/AglD"/>
</dbReference>
<evidence type="ECO:0000256" key="3">
    <source>
        <dbReference type="ARBA" id="ARBA00022692"/>
    </source>
</evidence>
<evidence type="ECO:0000256" key="6">
    <source>
        <dbReference type="SAM" id="Phobius"/>
    </source>
</evidence>
<feature type="transmembrane region" description="Helical" evidence="6">
    <location>
        <begin position="16"/>
        <end position="33"/>
    </location>
</feature>
<dbReference type="PANTHER" id="PTHR37693:SF1">
    <property type="entry name" value="INTEGRAL MEMBRANE PROTEIN"/>
    <property type="match status" value="1"/>
</dbReference>
<accession>A0A1G6PRK3</accession>
<sequence length="354" mass="40416">MLPPKHPFHSIKPGKILIPVLIGFGFIGFMLYDEFNPEAFRNIKWGWEAGLFLGLALFFMLGRDFGYIVRLRILSDNKLSWLQSLRIVILWEFTSAITPSAIGGTSVAILYVHKEGLSIGQSSAVVMATSLLDELYFIIMFPILLVWVGHFDLFNISMGNASLTNKMLTVAWTGYSVKLAYLIVLSYGMFINPRGLKWLVLKVFMLPFLRKWKQGANKAGTDIVISSLELRQKSAIFWLKSFAATFLSWTSRYWVVNMLLLAFFSVNDHLLIFARQLVMWIMMLVSPTPGGSGFAEYIFTVLLGEFIPVSADIKQSTVVALAFLWRMFSYYPYLFIGVFVLPRWIKKKFINQNS</sequence>
<organism evidence="7 8">
    <name type="scientific">Williamwhitmania taraxaci</name>
    <dbReference type="NCBI Taxonomy" id="1640674"/>
    <lineage>
        <taxon>Bacteria</taxon>
        <taxon>Pseudomonadati</taxon>
        <taxon>Bacteroidota</taxon>
        <taxon>Bacteroidia</taxon>
        <taxon>Bacteroidales</taxon>
        <taxon>Williamwhitmaniaceae</taxon>
        <taxon>Williamwhitmania</taxon>
    </lineage>
</organism>
<feature type="transmembrane region" description="Helical" evidence="6">
    <location>
        <begin position="124"/>
        <end position="149"/>
    </location>
</feature>
<dbReference type="Pfam" id="PF03706">
    <property type="entry name" value="LPG_synthase_TM"/>
    <property type="match status" value="1"/>
</dbReference>
<protein>
    <recommendedName>
        <fullName evidence="9">Lysylphosphatidylglycerol synthase TM region</fullName>
    </recommendedName>
</protein>
<feature type="transmembrane region" description="Helical" evidence="6">
    <location>
        <begin position="169"/>
        <end position="190"/>
    </location>
</feature>